<keyword evidence="2" id="KW-0762">Sugar transport</keyword>
<dbReference type="InterPro" id="IPR051541">
    <property type="entry name" value="PTS_SugarTrans_NitroReg"/>
</dbReference>
<dbReference type="PROSITE" id="PS51094">
    <property type="entry name" value="PTS_EIIA_TYPE_2"/>
    <property type="match status" value="1"/>
</dbReference>
<dbReference type="InterPro" id="IPR002178">
    <property type="entry name" value="PTS_EIIA_type-2_dom"/>
</dbReference>
<dbReference type="Pfam" id="PF00359">
    <property type="entry name" value="PTS_EIIA_2"/>
    <property type="match status" value="1"/>
</dbReference>
<keyword evidence="2" id="KW-0813">Transport</keyword>
<comment type="caution">
    <text evidence="2">The sequence shown here is derived from an EMBL/GenBank/DDBJ whole genome shotgun (WGS) entry which is preliminary data.</text>
</comment>
<dbReference type="PANTHER" id="PTHR47738:SF1">
    <property type="entry name" value="NITROGEN REGULATORY PROTEIN"/>
    <property type="match status" value="1"/>
</dbReference>
<name>A0A317CBG1_9GAMM</name>
<accession>A0A317CBG1</accession>
<dbReference type="InterPro" id="IPR016152">
    <property type="entry name" value="PTrfase/Anion_transptr"/>
</dbReference>
<evidence type="ECO:0000313" key="3">
    <source>
        <dbReference type="Proteomes" id="UP000245506"/>
    </source>
</evidence>
<dbReference type="Gene3D" id="3.40.930.10">
    <property type="entry name" value="Mannitol-specific EII, Chain A"/>
    <property type="match status" value="1"/>
</dbReference>
<gene>
    <name evidence="2" type="ORF">DKT75_10985</name>
</gene>
<evidence type="ECO:0000313" key="2">
    <source>
        <dbReference type="EMBL" id="PWQ95898.1"/>
    </source>
</evidence>
<dbReference type="SUPFAM" id="SSF55804">
    <property type="entry name" value="Phoshotransferase/anion transport protein"/>
    <property type="match status" value="1"/>
</dbReference>
<feature type="domain" description="PTS EIIA type-2" evidence="1">
    <location>
        <begin position="7"/>
        <end position="150"/>
    </location>
</feature>
<proteinExistence type="predicted"/>
<evidence type="ECO:0000259" key="1">
    <source>
        <dbReference type="PROSITE" id="PS51094"/>
    </source>
</evidence>
<keyword evidence="3" id="KW-1185">Reference proteome</keyword>
<dbReference type="EMBL" id="QGKL01000031">
    <property type="protein sequence ID" value="PWQ95898.1"/>
    <property type="molecule type" value="Genomic_DNA"/>
</dbReference>
<dbReference type="RefSeq" id="WP_109823477.1">
    <property type="nucleotide sequence ID" value="NZ_QGKL01000031.1"/>
</dbReference>
<dbReference type="AlphaFoldDB" id="A0A317CBG1"/>
<sequence length="157" mass="17486">MLSDISKLLSPERALFVQELESKKRVFDTLASLLSKKQTQLDKDTIFDSLIEREKLGSTTLGCGIAIPRARVPISKPYAALLVLKQGIDLETPDKKPVSVFLVLLLPESTPEYYSEMIANLMRKISSRPVAEELSEISEPQIAVNYLETLLLPEKAA</sequence>
<protein>
    <submittedName>
        <fullName evidence="2">PTS sugar transporter subunit IIA</fullName>
    </submittedName>
</protein>
<dbReference type="GO" id="GO:0030295">
    <property type="term" value="F:protein kinase activator activity"/>
    <property type="evidence" value="ECO:0007669"/>
    <property type="project" value="TreeGrafter"/>
</dbReference>
<reference evidence="2 3" key="1">
    <citation type="submission" date="2018-05" db="EMBL/GenBank/DDBJ databases">
        <title>Leucothrix arctica sp. nov., isolated from Arctic seawater.</title>
        <authorList>
            <person name="Choi A."/>
            <person name="Baek K."/>
        </authorList>
    </citation>
    <scope>NUCLEOTIDE SEQUENCE [LARGE SCALE GENOMIC DNA]</scope>
    <source>
        <strain evidence="2 3">IMCC9719</strain>
    </source>
</reference>
<dbReference type="CDD" id="cd00211">
    <property type="entry name" value="PTS_IIA_fru"/>
    <property type="match status" value="1"/>
</dbReference>
<dbReference type="Proteomes" id="UP000245506">
    <property type="component" value="Unassembled WGS sequence"/>
</dbReference>
<dbReference type="PANTHER" id="PTHR47738">
    <property type="entry name" value="PTS SYSTEM FRUCTOSE-LIKE EIIA COMPONENT-RELATED"/>
    <property type="match status" value="1"/>
</dbReference>
<organism evidence="2 3">
    <name type="scientific">Leucothrix arctica</name>
    <dbReference type="NCBI Taxonomy" id="1481894"/>
    <lineage>
        <taxon>Bacteria</taxon>
        <taxon>Pseudomonadati</taxon>
        <taxon>Pseudomonadota</taxon>
        <taxon>Gammaproteobacteria</taxon>
        <taxon>Thiotrichales</taxon>
        <taxon>Thiotrichaceae</taxon>
        <taxon>Leucothrix</taxon>
    </lineage>
</organism>
<dbReference type="OrthoDB" id="95460at2"/>